<organism evidence="7 8">
    <name type="scientific">Parafrankia soli</name>
    <dbReference type="NCBI Taxonomy" id="2599596"/>
    <lineage>
        <taxon>Bacteria</taxon>
        <taxon>Bacillati</taxon>
        <taxon>Actinomycetota</taxon>
        <taxon>Actinomycetes</taxon>
        <taxon>Frankiales</taxon>
        <taxon>Frankiaceae</taxon>
        <taxon>Parafrankia</taxon>
    </lineage>
</organism>
<evidence type="ECO:0000256" key="2">
    <source>
        <dbReference type="ARBA" id="ARBA00007524"/>
    </source>
</evidence>
<evidence type="ECO:0000256" key="3">
    <source>
        <dbReference type="ARBA" id="ARBA00022692"/>
    </source>
</evidence>
<gene>
    <name evidence="7" type="ORF">BBK14_15565</name>
</gene>
<dbReference type="PANTHER" id="PTHR10057:SF0">
    <property type="entry name" value="TRANSLOCATOR PROTEIN"/>
    <property type="match status" value="1"/>
</dbReference>
<name>A0A1S1QIC0_9ACTN</name>
<dbReference type="FunFam" id="1.20.1260.100:FF:000001">
    <property type="entry name" value="translocator protein 2"/>
    <property type="match status" value="1"/>
</dbReference>
<keyword evidence="8" id="KW-1185">Reference proteome</keyword>
<comment type="similarity">
    <text evidence="2">Belongs to the TspO/BZRP family.</text>
</comment>
<dbReference type="EMBL" id="MAXA01000136">
    <property type="protein sequence ID" value="OHV34523.1"/>
    <property type="molecule type" value="Genomic_DNA"/>
</dbReference>
<feature type="transmembrane region" description="Helical" evidence="6">
    <location>
        <begin position="44"/>
        <end position="65"/>
    </location>
</feature>
<dbReference type="PIRSF" id="PIRSF005859">
    <property type="entry name" value="PBR"/>
    <property type="match status" value="1"/>
</dbReference>
<proteinExistence type="inferred from homology"/>
<dbReference type="OrthoDB" id="9795496at2"/>
<dbReference type="InterPro" id="IPR004307">
    <property type="entry name" value="TspO_MBR"/>
</dbReference>
<evidence type="ECO:0000256" key="1">
    <source>
        <dbReference type="ARBA" id="ARBA00004141"/>
    </source>
</evidence>
<dbReference type="GO" id="GO:0016020">
    <property type="term" value="C:membrane"/>
    <property type="evidence" value="ECO:0007669"/>
    <property type="project" value="UniProtKB-SubCell"/>
</dbReference>
<keyword evidence="3 6" id="KW-0812">Transmembrane</keyword>
<evidence type="ECO:0000256" key="5">
    <source>
        <dbReference type="ARBA" id="ARBA00023136"/>
    </source>
</evidence>
<sequence length="157" mass="16718">MSTSTLVRTSAATAAAAGVGTVGTRPDSAWYLSLDKPGWQPPRAAFPAVWTPIYALIAFAGARALDGSTNDDQRKRFRRSFGINLALNAAWTPLFFQARRPRLALAEILALDAANATLVARAWRADRLAGAALLPYLAWTGFATALNAAIVARNPGH</sequence>
<evidence type="ECO:0000313" key="8">
    <source>
        <dbReference type="Proteomes" id="UP000179769"/>
    </source>
</evidence>
<dbReference type="AlphaFoldDB" id="A0A1S1QIC0"/>
<dbReference type="InterPro" id="IPR038330">
    <property type="entry name" value="TspO/MBR-related_sf"/>
</dbReference>
<dbReference type="PANTHER" id="PTHR10057">
    <property type="entry name" value="PERIPHERAL-TYPE BENZODIAZEPINE RECEPTOR"/>
    <property type="match status" value="1"/>
</dbReference>
<evidence type="ECO:0000256" key="4">
    <source>
        <dbReference type="ARBA" id="ARBA00022989"/>
    </source>
</evidence>
<keyword evidence="5 6" id="KW-0472">Membrane</keyword>
<dbReference type="Proteomes" id="UP000179769">
    <property type="component" value="Unassembled WGS sequence"/>
</dbReference>
<evidence type="ECO:0000256" key="6">
    <source>
        <dbReference type="SAM" id="Phobius"/>
    </source>
</evidence>
<dbReference type="CDD" id="cd15904">
    <property type="entry name" value="TSPO_MBR"/>
    <property type="match status" value="1"/>
</dbReference>
<reference evidence="8" key="1">
    <citation type="submission" date="2016-07" db="EMBL/GenBank/DDBJ databases">
        <title>Frankia sp. NRRL B-16219 Genome sequencing.</title>
        <authorList>
            <person name="Ghodhbane-Gtari F."/>
            <person name="Swanson E."/>
            <person name="Gueddou A."/>
            <person name="Louati M."/>
            <person name="Nouioui I."/>
            <person name="Hezbri K."/>
            <person name="Abebe-Akele F."/>
            <person name="Simpson S."/>
            <person name="Morris K."/>
            <person name="Thomas K."/>
            <person name="Gtari M."/>
            <person name="Tisa L.S."/>
        </authorList>
    </citation>
    <scope>NUCLEOTIDE SEQUENCE [LARGE SCALE GENOMIC DNA]</scope>
    <source>
        <strain evidence="8">NRRL B-16219</strain>
    </source>
</reference>
<dbReference type="Gene3D" id="1.20.1260.100">
    <property type="entry name" value="TspO/MBR protein"/>
    <property type="match status" value="1"/>
</dbReference>
<evidence type="ECO:0000313" key="7">
    <source>
        <dbReference type="EMBL" id="OHV34523.1"/>
    </source>
</evidence>
<dbReference type="GO" id="GO:0033013">
    <property type="term" value="P:tetrapyrrole metabolic process"/>
    <property type="evidence" value="ECO:0007669"/>
    <property type="project" value="UniProtKB-ARBA"/>
</dbReference>
<accession>A0A1S1QIC0</accession>
<keyword evidence="4 6" id="KW-1133">Transmembrane helix</keyword>
<dbReference type="Pfam" id="PF03073">
    <property type="entry name" value="TspO_MBR"/>
    <property type="match status" value="1"/>
</dbReference>
<comment type="subcellular location">
    <subcellularLocation>
        <location evidence="1">Membrane</location>
        <topology evidence="1">Multi-pass membrane protein</topology>
    </subcellularLocation>
</comment>
<comment type="caution">
    <text evidence="7">The sequence shown here is derived from an EMBL/GenBank/DDBJ whole genome shotgun (WGS) entry which is preliminary data.</text>
</comment>
<dbReference type="RefSeq" id="WP_071062344.1">
    <property type="nucleotide sequence ID" value="NZ_MAXA01000136.1"/>
</dbReference>
<protein>
    <submittedName>
        <fullName evidence="7">TspO protein</fullName>
    </submittedName>
</protein>
<feature type="transmembrane region" description="Helical" evidence="6">
    <location>
        <begin position="132"/>
        <end position="152"/>
    </location>
</feature>